<dbReference type="EMBL" id="LR130779">
    <property type="protein sequence ID" value="VDN65762.1"/>
    <property type="molecule type" value="Genomic_DNA"/>
</dbReference>
<proteinExistence type="predicted"/>
<accession>A0A653BAT0</accession>
<evidence type="ECO:0000313" key="1">
    <source>
        <dbReference type="EMBL" id="VDN65762.1"/>
    </source>
</evidence>
<gene>
    <name evidence="1" type="ORF">POT9AD_4787</name>
</gene>
<organism evidence="1">
    <name type="scientific">Ectopseudomonas oleovorans</name>
    <name type="common">Pseudomonas oleovorans</name>
    <dbReference type="NCBI Taxonomy" id="301"/>
    <lineage>
        <taxon>Bacteria</taxon>
        <taxon>Pseudomonadati</taxon>
        <taxon>Pseudomonadota</taxon>
        <taxon>Gammaproteobacteria</taxon>
        <taxon>Pseudomonadales</taxon>
        <taxon>Pseudomonadaceae</taxon>
        <taxon>Ectopseudomonas</taxon>
    </lineage>
</organism>
<protein>
    <submittedName>
        <fullName evidence="1">Uncharacterized protein</fullName>
    </submittedName>
</protein>
<name>A0A653BAT0_ECTOL</name>
<dbReference type="AlphaFoldDB" id="A0A653BAT0"/>
<reference evidence="1" key="1">
    <citation type="submission" date="2018-11" db="EMBL/GenBank/DDBJ databases">
        <authorList>
            <consortium name="Genoscope - CEA"/>
            <person name="William W."/>
        </authorList>
    </citation>
    <scope>NUCLEOTIDE SEQUENCE [LARGE SCALE GENOMIC DNA]</scope>
    <source>
        <strain evidence="1">T9AD</strain>
    </source>
</reference>
<sequence>MALAVSPSEWLFLRSGANVIDAYAPRQQKKSKKFSDIKELRENDGRRLCPGEHPCENARPFFILING</sequence>